<dbReference type="RefSeq" id="XP_019102111.1">
    <property type="nucleotide sequence ID" value="XM_019246566.1"/>
</dbReference>
<dbReference type="Proteomes" id="UP000694864">
    <property type="component" value="Chromosome 6"/>
</dbReference>
<protein>
    <submittedName>
        <fullName evidence="3">Defensin-like protein 107</fullName>
    </submittedName>
</protein>
<name>A0ABM1RSX3_CAMSA</name>
<evidence type="ECO:0000313" key="3">
    <source>
        <dbReference type="RefSeq" id="XP_019102111.1"/>
    </source>
</evidence>
<keyword evidence="2" id="KW-1185">Reference proteome</keyword>
<sequence>MAISKKKLISFVFTVLFIISSVNCRMKTSYPGYGIKQQDRQCFKSYEYLCRGGEGDCKDYCRDHDYATGLCVSHPDACCCTI</sequence>
<accession>A0ABM1RSX3</accession>
<evidence type="ECO:0000313" key="2">
    <source>
        <dbReference type="Proteomes" id="UP000694864"/>
    </source>
</evidence>
<evidence type="ECO:0000256" key="1">
    <source>
        <dbReference type="SAM" id="SignalP"/>
    </source>
</evidence>
<reference evidence="3" key="2">
    <citation type="submission" date="2025-08" db="UniProtKB">
        <authorList>
            <consortium name="RefSeq"/>
        </authorList>
    </citation>
    <scope>IDENTIFICATION</scope>
    <source>
        <tissue evidence="3">Leaf</tissue>
    </source>
</reference>
<keyword evidence="1" id="KW-0732">Signal</keyword>
<feature type="signal peptide" evidence="1">
    <location>
        <begin position="1"/>
        <end position="24"/>
    </location>
</feature>
<dbReference type="GeneID" id="109133451"/>
<feature type="chain" id="PRO_5045664894" evidence="1">
    <location>
        <begin position="25"/>
        <end position="82"/>
    </location>
</feature>
<organism evidence="2 3">
    <name type="scientific">Camelina sativa</name>
    <name type="common">False flax</name>
    <name type="synonym">Myagrum sativum</name>
    <dbReference type="NCBI Taxonomy" id="90675"/>
    <lineage>
        <taxon>Eukaryota</taxon>
        <taxon>Viridiplantae</taxon>
        <taxon>Streptophyta</taxon>
        <taxon>Embryophyta</taxon>
        <taxon>Tracheophyta</taxon>
        <taxon>Spermatophyta</taxon>
        <taxon>Magnoliopsida</taxon>
        <taxon>eudicotyledons</taxon>
        <taxon>Gunneridae</taxon>
        <taxon>Pentapetalae</taxon>
        <taxon>rosids</taxon>
        <taxon>malvids</taxon>
        <taxon>Brassicales</taxon>
        <taxon>Brassicaceae</taxon>
        <taxon>Camelineae</taxon>
        <taxon>Camelina</taxon>
    </lineage>
</organism>
<proteinExistence type="predicted"/>
<reference evidence="2" key="1">
    <citation type="journal article" date="2014" name="Nat. Commun.">
        <title>The emerging biofuel crop Camelina sativa retains a highly undifferentiated hexaploid genome structure.</title>
        <authorList>
            <person name="Kagale S."/>
            <person name="Koh C."/>
            <person name="Nixon J."/>
            <person name="Bollina V."/>
            <person name="Clarke W.E."/>
            <person name="Tuteja R."/>
            <person name="Spillane C."/>
            <person name="Robinson S.J."/>
            <person name="Links M.G."/>
            <person name="Clarke C."/>
            <person name="Higgins E.E."/>
            <person name="Huebert T."/>
            <person name="Sharpe A.G."/>
            <person name="Parkin I.A."/>
        </authorList>
    </citation>
    <scope>NUCLEOTIDE SEQUENCE [LARGE SCALE GENOMIC DNA]</scope>
    <source>
        <strain evidence="2">cv. DH55</strain>
    </source>
</reference>
<gene>
    <name evidence="3" type="primary">LOC109133451</name>
</gene>